<dbReference type="InterPro" id="IPR001452">
    <property type="entry name" value="SH3_domain"/>
</dbReference>
<evidence type="ECO:0000313" key="5">
    <source>
        <dbReference type="Proteomes" id="UP000504617"/>
    </source>
</evidence>
<dbReference type="Pfam" id="PF14604">
    <property type="entry name" value="SH3_9"/>
    <property type="match status" value="1"/>
</dbReference>
<dbReference type="PROSITE" id="PS50002">
    <property type="entry name" value="SH3"/>
    <property type="match status" value="1"/>
</dbReference>
<dbReference type="Gene3D" id="2.30.30.40">
    <property type="entry name" value="SH3 Domains"/>
    <property type="match status" value="1"/>
</dbReference>
<dbReference type="GO" id="GO:0005634">
    <property type="term" value="C:nucleus"/>
    <property type="evidence" value="ECO:0007669"/>
    <property type="project" value="TreeGrafter"/>
</dbReference>
<dbReference type="OrthoDB" id="10255964at2759"/>
<dbReference type="PANTHER" id="PTHR14167:SF64">
    <property type="entry name" value="SORBIN AND SH3 DOMAIN-CONTAINING PROTEIN 1"/>
    <property type="match status" value="1"/>
</dbReference>
<dbReference type="Proteomes" id="UP000504617">
    <property type="component" value="Unplaced"/>
</dbReference>
<protein>
    <submittedName>
        <fullName evidence="6">E3 ubiquitin-protein ligase SH3RF2</fullName>
    </submittedName>
</protein>
<evidence type="ECO:0000256" key="3">
    <source>
        <dbReference type="PROSITE-ProRule" id="PRU00192"/>
    </source>
</evidence>
<dbReference type="FunFam" id="2.30.30.40:FF:000001">
    <property type="entry name" value="Sorbin and SH3 domain-containing protein 1 isoform 2"/>
    <property type="match status" value="1"/>
</dbReference>
<keyword evidence="5" id="KW-1185">Reference proteome</keyword>
<gene>
    <name evidence="6" type="primary">LOC106541937</name>
</gene>
<proteinExistence type="predicted"/>
<feature type="domain" description="SH3" evidence="4">
    <location>
        <begin position="126"/>
        <end position="187"/>
    </location>
</feature>
<dbReference type="AlphaFoldDB" id="A0A6I9XGK3"/>
<dbReference type="InterPro" id="IPR050384">
    <property type="entry name" value="Endophilin_SH3RF"/>
</dbReference>
<dbReference type="InterPro" id="IPR036028">
    <property type="entry name" value="SH3-like_dom_sf"/>
</dbReference>
<name>A0A6I9XGK3_9SAUR</name>
<dbReference type="RefSeq" id="XP_013912992.1">
    <property type="nucleotide sequence ID" value="XM_014057517.1"/>
</dbReference>
<evidence type="ECO:0000313" key="6">
    <source>
        <dbReference type="RefSeq" id="XP_013912992.1"/>
    </source>
</evidence>
<evidence type="ECO:0000256" key="1">
    <source>
        <dbReference type="ARBA" id="ARBA00022443"/>
    </source>
</evidence>
<dbReference type="GO" id="GO:0005737">
    <property type="term" value="C:cytoplasm"/>
    <property type="evidence" value="ECO:0007669"/>
    <property type="project" value="TreeGrafter"/>
</dbReference>
<dbReference type="GeneID" id="106541937"/>
<dbReference type="PANTHER" id="PTHR14167">
    <property type="entry name" value="SH3 DOMAIN-CONTAINING"/>
    <property type="match status" value="1"/>
</dbReference>
<keyword evidence="2" id="KW-0677">Repeat</keyword>
<dbReference type="KEGG" id="tsr:106541937"/>
<accession>A0A6I9XGK3</accession>
<dbReference type="PRINTS" id="PR00452">
    <property type="entry name" value="SH3DOMAIN"/>
</dbReference>
<evidence type="ECO:0000259" key="4">
    <source>
        <dbReference type="PROSITE" id="PS50002"/>
    </source>
</evidence>
<dbReference type="GO" id="GO:0030055">
    <property type="term" value="C:cell-substrate junction"/>
    <property type="evidence" value="ECO:0007669"/>
    <property type="project" value="TreeGrafter"/>
</dbReference>
<dbReference type="SMART" id="SM00326">
    <property type="entry name" value="SH3"/>
    <property type="match status" value="1"/>
</dbReference>
<reference evidence="6" key="1">
    <citation type="submission" date="2025-08" db="UniProtKB">
        <authorList>
            <consortium name="RefSeq"/>
        </authorList>
    </citation>
    <scope>IDENTIFICATION</scope>
    <source>
        <tissue evidence="6">Skeletal muscle</tissue>
    </source>
</reference>
<keyword evidence="1 3" id="KW-0728">SH3 domain</keyword>
<dbReference type="GO" id="GO:0031589">
    <property type="term" value="P:cell-substrate adhesion"/>
    <property type="evidence" value="ECO:0007669"/>
    <property type="project" value="TreeGrafter"/>
</dbReference>
<organism evidence="5 6">
    <name type="scientific">Thamnophis sirtalis</name>
    <dbReference type="NCBI Taxonomy" id="35019"/>
    <lineage>
        <taxon>Eukaryota</taxon>
        <taxon>Metazoa</taxon>
        <taxon>Chordata</taxon>
        <taxon>Craniata</taxon>
        <taxon>Vertebrata</taxon>
        <taxon>Euteleostomi</taxon>
        <taxon>Lepidosauria</taxon>
        <taxon>Squamata</taxon>
        <taxon>Bifurcata</taxon>
        <taxon>Unidentata</taxon>
        <taxon>Episquamata</taxon>
        <taxon>Toxicofera</taxon>
        <taxon>Serpentes</taxon>
        <taxon>Colubroidea</taxon>
        <taxon>Colubridae</taxon>
        <taxon>Natricinae</taxon>
        <taxon>Thamnophis</taxon>
    </lineage>
</organism>
<sequence>MLTNLDFFYTFLRGLYFWNYFSVLWLDMLNVSSGLSHVVLTCPHFLFSSFCSHPGWLLCPVTVIQEVVCNEILNIAEKSVHYCSTLSQPVFCHKGPFSDNKSSFIISQQPQVLPLETGLDRNHATREMLTYRALYSYIPQNDDELELRDGDIIDVMEKCDDGWFVGTSRRTQQFGTFPGNYVKLLSL</sequence>
<evidence type="ECO:0000256" key="2">
    <source>
        <dbReference type="ARBA" id="ARBA00022737"/>
    </source>
</evidence>
<dbReference type="SUPFAM" id="SSF50044">
    <property type="entry name" value="SH3-domain"/>
    <property type="match status" value="1"/>
</dbReference>